<organism evidence="3 4">
    <name type="scientific">Dyella dinghuensis</name>
    <dbReference type="NCBI Taxonomy" id="1920169"/>
    <lineage>
        <taxon>Bacteria</taxon>
        <taxon>Pseudomonadati</taxon>
        <taxon>Pseudomonadota</taxon>
        <taxon>Gammaproteobacteria</taxon>
        <taxon>Lysobacterales</taxon>
        <taxon>Rhodanobacteraceae</taxon>
        <taxon>Dyella</taxon>
    </lineage>
</organism>
<proteinExistence type="predicted"/>
<protein>
    <submittedName>
        <fullName evidence="3">DUF4142 domain-containing protein</fullName>
    </submittedName>
</protein>
<comment type="caution">
    <text evidence="3">The sequence shown here is derived from an EMBL/GenBank/DDBJ whole genome shotgun (WGS) entry which is preliminary data.</text>
</comment>
<feature type="signal peptide" evidence="1">
    <location>
        <begin position="1"/>
        <end position="28"/>
    </location>
</feature>
<feature type="chain" id="PRO_5019391814" evidence="1">
    <location>
        <begin position="29"/>
        <end position="212"/>
    </location>
</feature>
<dbReference type="AlphaFoldDB" id="A0A432LS77"/>
<sequence length="212" mass="22733">MRFAYFNTFVSITLVMLCLTLAAGVASAAENQTLSAEEQAFLNRAMSDDAAQIAMAQMALKKSTNPQIVALANAIIQERTALDAKLSQVLAATTAQGKAKPVAASNDATLTALQSLNGDAFDKTFAGLLIRDHYRIISAYESMKSVCTHTGLQDITRDAVPALRGNLTVALDFLRSENWTRSAHPSTLATVDSHGSKVPVYWESISIVAAPW</sequence>
<evidence type="ECO:0000259" key="2">
    <source>
        <dbReference type="Pfam" id="PF13628"/>
    </source>
</evidence>
<accession>A0A432LS77</accession>
<evidence type="ECO:0000313" key="3">
    <source>
        <dbReference type="EMBL" id="RUL63429.1"/>
    </source>
</evidence>
<evidence type="ECO:0000256" key="1">
    <source>
        <dbReference type="SAM" id="SignalP"/>
    </source>
</evidence>
<dbReference type="InterPro" id="IPR012347">
    <property type="entry name" value="Ferritin-like"/>
</dbReference>
<reference evidence="3 4" key="1">
    <citation type="submission" date="2018-12" db="EMBL/GenBank/DDBJ databases">
        <title>Dyella dinghuensis sp. nov. DHOA06 and Dyella choica sp. nov. 4M-K27, isolated from forest soil.</title>
        <authorList>
            <person name="Qiu L.-H."/>
            <person name="Gao Z.-H."/>
        </authorList>
    </citation>
    <scope>NUCLEOTIDE SEQUENCE [LARGE SCALE GENOMIC DNA]</scope>
    <source>
        <strain evidence="3 4">DHOA06</strain>
    </source>
</reference>
<name>A0A432LS77_9GAMM</name>
<dbReference type="Gene3D" id="1.20.1260.10">
    <property type="match status" value="1"/>
</dbReference>
<gene>
    <name evidence="3" type="ORF">EKH79_13650</name>
</gene>
<evidence type="ECO:0000313" key="4">
    <source>
        <dbReference type="Proteomes" id="UP000267077"/>
    </source>
</evidence>
<feature type="domain" description="DUF4142" evidence="2">
    <location>
        <begin position="38"/>
        <end position="170"/>
    </location>
</feature>
<dbReference type="PANTHER" id="PTHR38593">
    <property type="entry name" value="BLR2558 PROTEIN"/>
    <property type="match status" value="1"/>
</dbReference>
<dbReference type="RefSeq" id="WP_126674364.1">
    <property type="nucleotide sequence ID" value="NZ_RYZR01000006.1"/>
</dbReference>
<dbReference type="Proteomes" id="UP000267077">
    <property type="component" value="Unassembled WGS sequence"/>
</dbReference>
<dbReference type="PANTHER" id="PTHR38593:SF1">
    <property type="entry name" value="BLR2558 PROTEIN"/>
    <property type="match status" value="1"/>
</dbReference>
<keyword evidence="1" id="KW-0732">Signal</keyword>
<keyword evidence="4" id="KW-1185">Reference proteome</keyword>
<dbReference type="InterPro" id="IPR025419">
    <property type="entry name" value="DUF4142"/>
</dbReference>
<dbReference type="OrthoDB" id="118677at2"/>
<dbReference type="Pfam" id="PF13628">
    <property type="entry name" value="DUF4142"/>
    <property type="match status" value="1"/>
</dbReference>
<dbReference type="EMBL" id="RYZR01000006">
    <property type="protein sequence ID" value="RUL63429.1"/>
    <property type="molecule type" value="Genomic_DNA"/>
</dbReference>